<evidence type="ECO:0000256" key="1">
    <source>
        <dbReference type="ARBA" id="ARBA00004417"/>
    </source>
</evidence>
<comment type="similarity">
    <text evidence="2">Belongs to the ABC transporter superfamily.</text>
</comment>
<dbReference type="Pfam" id="PF08352">
    <property type="entry name" value="oligo_HPY"/>
    <property type="match status" value="1"/>
</dbReference>
<dbReference type="PROSITE" id="PS00211">
    <property type="entry name" value="ABC_TRANSPORTER_1"/>
    <property type="match status" value="1"/>
</dbReference>
<dbReference type="SMART" id="SM00382">
    <property type="entry name" value="AAA"/>
    <property type="match status" value="1"/>
</dbReference>
<feature type="domain" description="ABC transporter" evidence="6">
    <location>
        <begin position="6"/>
        <end position="265"/>
    </location>
</feature>
<dbReference type="Proteomes" id="UP000236919">
    <property type="component" value="Unassembled WGS sequence"/>
</dbReference>
<evidence type="ECO:0000313" key="8">
    <source>
        <dbReference type="Proteomes" id="UP000236919"/>
    </source>
</evidence>
<dbReference type="NCBIfam" id="TIGR01727">
    <property type="entry name" value="oligo_HPY"/>
    <property type="match status" value="1"/>
</dbReference>
<dbReference type="EMBL" id="PQFZ01000006">
    <property type="protein sequence ID" value="POR51916.1"/>
    <property type="molecule type" value="Genomic_DNA"/>
</dbReference>
<dbReference type="CDD" id="cd03257">
    <property type="entry name" value="ABC_NikE_OppD_transporters"/>
    <property type="match status" value="1"/>
</dbReference>
<dbReference type="Gene3D" id="3.40.50.300">
    <property type="entry name" value="P-loop containing nucleotide triphosphate hydrolases"/>
    <property type="match status" value="1"/>
</dbReference>
<protein>
    <submittedName>
        <fullName evidence="7">Peptide/nickel transport system ATP-binding protein</fullName>
    </submittedName>
</protein>
<dbReference type="OrthoDB" id="9815712at2"/>
<dbReference type="GO" id="GO:0005886">
    <property type="term" value="C:plasma membrane"/>
    <property type="evidence" value="ECO:0007669"/>
    <property type="project" value="UniProtKB-SubCell"/>
</dbReference>
<dbReference type="GO" id="GO:0005524">
    <property type="term" value="F:ATP binding"/>
    <property type="evidence" value="ECO:0007669"/>
    <property type="project" value="UniProtKB-KW"/>
</dbReference>
<dbReference type="InterPro" id="IPR027417">
    <property type="entry name" value="P-loop_NTPase"/>
</dbReference>
<evidence type="ECO:0000259" key="6">
    <source>
        <dbReference type="PROSITE" id="PS50893"/>
    </source>
</evidence>
<dbReference type="AlphaFoldDB" id="A0A2S4MAZ5"/>
<dbReference type="GO" id="GO:0055085">
    <property type="term" value="P:transmembrane transport"/>
    <property type="evidence" value="ECO:0007669"/>
    <property type="project" value="UniProtKB-ARBA"/>
</dbReference>
<dbReference type="GO" id="GO:0016887">
    <property type="term" value="F:ATP hydrolysis activity"/>
    <property type="evidence" value="ECO:0007669"/>
    <property type="project" value="InterPro"/>
</dbReference>
<evidence type="ECO:0000256" key="4">
    <source>
        <dbReference type="ARBA" id="ARBA00022741"/>
    </source>
</evidence>
<dbReference type="SUPFAM" id="SSF52540">
    <property type="entry name" value="P-loop containing nucleoside triphosphate hydrolases"/>
    <property type="match status" value="1"/>
</dbReference>
<keyword evidence="5 7" id="KW-0067">ATP-binding</keyword>
<dbReference type="GO" id="GO:0015833">
    <property type="term" value="P:peptide transport"/>
    <property type="evidence" value="ECO:0007669"/>
    <property type="project" value="InterPro"/>
</dbReference>
<accession>A0A2S4MAZ5</accession>
<evidence type="ECO:0000313" key="7">
    <source>
        <dbReference type="EMBL" id="POR51916.1"/>
    </source>
</evidence>
<dbReference type="InterPro" id="IPR013563">
    <property type="entry name" value="Oligopep_ABC_C"/>
</dbReference>
<dbReference type="PROSITE" id="PS50893">
    <property type="entry name" value="ABC_TRANSPORTER_2"/>
    <property type="match status" value="1"/>
</dbReference>
<proteinExistence type="inferred from homology"/>
<evidence type="ECO:0000256" key="5">
    <source>
        <dbReference type="ARBA" id="ARBA00022840"/>
    </source>
</evidence>
<name>A0A2S4MAZ5_9HYPH</name>
<dbReference type="InterPro" id="IPR003439">
    <property type="entry name" value="ABC_transporter-like_ATP-bd"/>
</dbReference>
<gene>
    <name evidence="7" type="ORF">CYD53_106199</name>
</gene>
<dbReference type="FunFam" id="3.40.50.300:FF:000016">
    <property type="entry name" value="Oligopeptide ABC transporter ATP-binding component"/>
    <property type="match status" value="1"/>
</dbReference>
<comment type="caution">
    <text evidence="7">The sequence shown here is derived from an EMBL/GenBank/DDBJ whole genome shotgun (WGS) entry which is preliminary data.</text>
</comment>
<keyword evidence="3" id="KW-0813">Transport</keyword>
<dbReference type="PANTHER" id="PTHR43776:SF7">
    <property type="entry name" value="D,D-DIPEPTIDE TRANSPORT ATP-BINDING PROTEIN DDPF-RELATED"/>
    <property type="match status" value="1"/>
</dbReference>
<keyword evidence="4" id="KW-0547">Nucleotide-binding</keyword>
<dbReference type="PANTHER" id="PTHR43776">
    <property type="entry name" value="TRANSPORT ATP-BINDING PROTEIN"/>
    <property type="match status" value="1"/>
</dbReference>
<dbReference type="InterPro" id="IPR017871">
    <property type="entry name" value="ABC_transporter-like_CS"/>
</dbReference>
<dbReference type="InterPro" id="IPR050319">
    <property type="entry name" value="ABC_transp_ATP-bind"/>
</dbReference>
<dbReference type="RefSeq" id="WP_103718501.1">
    <property type="nucleotide sequence ID" value="NZ_PQFZ01000006.1"/>
</dbReference>
<comment type="subcellular location">
    <subcellularLocation>
        <location evidence="1">Cell inner membrane</location>
        <topology evidence="1">Peripheral membrane protein</topology>
    </subcellularLocation>
</comment>
<sequence length="335" mass="36183">MSEPLFELRGVRKYFRGKANLAERILTGLGRHAPPATLKAVDGVDLSIGKGEVLGLVGESGCGKSTLARIATGILPPSEGEVVYKGRSAAALKGKERLDYLLKVQMIFQDPYASLDPRMRVSRIVGEALAVHKLVPKAELDGAVDQALTEVGLDLAYRERYPHQFSGGQRQRIGIARALAVKPDFLVCDEPVSALDVSIQAQVINLFMDVRARHGLTYLFVSHDLGLVRHISDRVAIMYLGRIVEIGSATAIFAEPAHPYSAALIKAIPSAARRKSSFQPLKGELPSPLAPPPGCPFHPRCEHAMAVCREVRPDLVEIAPGRSAACHLHMTGKAA</sequence>
<organism evidence="7 8">
    <name type="scientific">Bosea psychrotolerans</name>
    <dbReference type="NCBI Taxonomy" id="1871628"/>
    <lineage>
        <taxon>Bacteria</taxon>
        <taxon>Pseudomonadati</taxon>
        <taxon>Pseudomonadota</taxon>
        <taxon>Alphaproteobacteria</taxon>
        <taxon>Hyphomicrobiales</taxon>
        <taxon>Boseaceae</taxon>
        <taxon>Bosea</taxon>
    </lineage>
</organism>
<evidence type="ECO:0000256" key="2">
    <source>
        <dbReference type="ARBA" id="ARBA00005417"/>
    </source>
</evidence>
<keyword evidence="8" id="KW-1185">Reference proteome</keyword>
<dbReference type="InterPro" id="IPR003593">
    <property type="entry name" value="AAA+_ATPase"/>
</dbReference>
<evidence type="ECO:0000256" key="3">
    <source>
        <dbReference type="ARBA" id="ARBA00022448"/>
    </source>
</evidence>
<dbReference type="Pfam" id="PF00005">
    <property type="entry name" value="ABC_tran"/>
    <property type="match status" value="1"/>
</dbReference>
<reference evidence="7 8" key="1">
    <citation type="submission" date="2018-01" db="EMBL/GenBank/DDBJ databases">
        <title>Genomic Encyclopedia of Type Strains, Phase III (KMG-III): the genomes of soil and plant-associated and newly described type strains.</title>
        <authorList>
            <person name="Whitman W."/>
        </authorList>
    </citation>
    <scope>NUCLEOTIDE SEQUENCE [LARGE SCALE GENOMIC DNA]</scope>
    <source>
        <strain evidence="7 8">1131</strain>
    </source>
</reference>